<feature type="transmembrane region" description="Helical" evidence="1">
    <location>
        <begin position="362"/>
        <end position="385"/>
    </location>
</feature>
<reference evidence="2" key="1">
    <citation type="submission" date="2021-01" db="EMBL/GenBank/DDBJ databases">
        <authorList>
            <consortium name="Genoscope - CEA"/>
            <person name="William W."/>
        </authorList>
    </citation>
    <scope>NUCLEOTIDE SEQUENCE</scope>
</reference>
<proteinExistence type="predicted"/>
<organism evidence="2 3">
    <name type="scientific">Paramecium sonneborni</name>
    <dbReference type="NCBI Taxonomy" id="65129"/>
    <lineage>
        <taxon>Eukaryota</taxon>
        <taxon>Sar</taxon>
        <taxon>Alveolata</taxon>
        <taxon>Ciliophora</taxon>
        <taxon>Intramacronucleata</taxon>
        <taxon>Oligohymenophorea</taxon>
        <taxon>Peniculida</taxon>
        <taxon>Parameciidae</taxon>
        <taxon>Paramecium</taxon>
    </lineage>
</organism>
<dbReference type="Proteomes" id="UP000692954">
    <property type="component" value="Unassembled WGS sequence"/>
</dbReference>
<protein>
    <recommendedName>
        <fullName evidence="4">Transmembrane protein</fullName>
    </recommendedName>
</protein>
<keyword evidence="1" id="KW-0472">Membrane</keyword>
<keyword evidence="1" id="KW-0812">Transmembrane</keyword>
<evidence type="ECO:0000313" key="2">
    <source>
        <dbReference type="EMBL" id="CAD8103209.1"/>
    </source>
</evidence>
<accession>A0A8S1PJV1</accession>
<evidence type="ECO:0000313" key="3">
    <source>
        <dbReference type="Proteomes" id="UP000692954"/>
    </source>
</evidence>
<comment type="caution">
    <text evidence="2">The sequence shown here is derived from an EMBL/GenBank/DDBJ whole genome shotgun (WGS) entry which is preliminary data.</text>
</comment>
<dbReference type="OrthoDB" id="309077at2759"/>
<dbReference type="EMBL" id="CAJJDN010000079">
    <property type="protein sequence ID" value="CAD8103209.1"/>
    <property type="molecule type" value="Genomic_DNA"/>
</dbReference>
<evidence type="ECO:0008006" key="4">
    <source>
        <dbReference type="Google" id="ProtNLM"/>
    </source>
</evidence>
<dbReference type="AlphaFoldDB" id="A0A8S1PJV1"/>
<evidence type="ECO:0000256" key="1">
    <source>
        <dbReference type="SAM" id="Phobius"/>
    </source>
</evidence>
<gene>
    <name evidence="2" type="ORF">PSON_ATCC_30995.1.T0790183</name>
</gene>
<name>A0A8S1PJV1_9CILI</name>
<sequence>MKFIYLVILGITIGESRNSFSFLLNPKEIYNRTLQFKTNYLVNQISLRCDNLTYDAWRSQNYTGLEVSPEQRRTFECTDTNFTLTVSNDFNYDEIVISVFDAYFKKEIAKFNFLSENYNVQQNTLSQNSAQLATLNYVDNDFKITVYNSQFIYMEIIKCSNSYSHISVKGYDQNYLYHNVSGLSYRTNVYYDVISGQQGNYYYRLSQNSYYSPDVFIKYQIASQVDFNYIKEYANKDYYVYAQVRQGKINIQVPAIKVLKNENVEFHVVVSNDAYENDYLACVQGDETLQNQYGTSYISELSTFSQNYNYGKQDIQVNFPNQESGWYNVRITAIVDHGSIKQTIPFDKLLVYQDYIVFPDTLLVHVLAPIIISCIALIGLIVGACKFSAKKKKLQQQELLQLYQNNLNNNLQIQSHPQY</sequence>
<keyword evidence="1" id="KW-1133">Transmembrane helix</keyword>
<keyword evidence="3" id="KW-1185">Reference proteome</keyword>